<proteinExistence type="predicted"/>
<dbReference type="InterPro" id="IPR036770">
    <property type="entry name" value="Ankyrin_rpt-contain_sf"/>
</dbReference>
<feature type="non-terminal residue" evidence="4">
    <location>
        <position position="154"/>
    </location>
</feature>
<evidence type="ECO:0000256" key="2">
    <source>
        <dbReference type="ARBA" id="ARBA00023043"/>
    </source>
</evidence>
<keyword evidence="2 3" id="KW-0040">ANK repeat</keyword>
<keyword evidence="5" id="KW-1185">Reference proteome</keyword>
<name>A0A9N9JQ22_9GLOM</name>
<sequence length="154" mass="16931">MKGRLDIVKVLIRYGARVDSQNKDGWNCLHLAAKEGHLEVTMFLHNLSPTLCLTPSKSGRLPIHIAASLNHPELVFHLLTTSSNKRSFLLTSVDHGGTDLLQNAVISGNLEMVKKLIEDYGCDVNHKDKLGRSAIHHASMVGNVDMIKLLIGFG</sequence>
<dbReference type="Pfam" id="PF12796">
    <property type="entry name" value="Ank_2"/>
    <property type="match status" value="1"/>
</dbReference>
<dbReference type="SUPFAM" id="SSF48403">
    <property type="entry name" value="Ankyrin repeat"/>
    <property type="match status" value="1"/>
</dbReference>
<comment type="caution">
    <text evidence="4">The sequence shown here is derived from an EMBL/GenBank/DDBJ whole genome shotgun (WGS) entry which is preliminary data.</text>
</comment>
<feature type="repeat" description="ANK" evidence="3">
    <location>
        <begin position="1"/>
        <end position="23"/>
    </location>
</feature>
<dbReference type="AlphaFoldDB" id="A0A9N9JQ22"/>
<dbReference type="Gene3D" id="1.25.40.20">
    <property type="entry name" value="Ankyrin repeat-containing domain"/>
    <property type="match status" value="2"/>
</dbReference>
<protein>
    <submittedName>
        <fullName evidence="4">1975_t:CDS:1</fullName>
    </submittedName>
</protein>
<dbReference type="PANTHER" id="PTHR24198:SF165">
    <property type="entry name" value="ANKYRIN REPEAT-CONTAINING PROTEIN-RELATED"/>
    <property type="match status" value="1"/>
</dbReference>
<evidence type="ECO:0000256" key="1">
    <source>
        <dbReference type="ARBA" id="ARBA00022737"/>
    </source>
</evidence>
<feature type="non-terminal residue" evidence="4">
    <location>
        <position position="1"/>
    </location>
</feature>
<organism evidence="4 5">
    <name type="scientific">Acaulospora morrowiae</name>
    <dbReference type="NCBI Taxonomy" id="94023"/>
    <lineage>
        <taxon>Eukaryota</taxon>
        <taxon>Fungi</taxon>
        <taxon>Fungi incertae sedis</taxon>
        <taxon>Mucoromycota</taxon>
        <taxon>Glomeromycotina</taxon>
        <taxon>Glomeromycetes</taxon>
        <taxon>Diversisporales</taxon>
        <taxon>Acaulosporaceae</taxon>
        <taxon>Acaulospora</taxon>
    </lineage>
</organism>
<dbReference type="InterPro" id="IPR002110">
    <property type="entry name" value="Ankyrin_rpt"/>
</dbReference>
<dbReference type="SMART" id="SM00248">
    <property type="entry name" value="ANK"/>
    <property type="match status" value="4"/>
</dbReference>
<accession>A0A9N9JQ22</accession>
<dbReference type="Pfam" id="PF13637">
    <property type="entry name" value="Ank_4"/>
    <property type="match status" value="1"/>
</dbReference>
<dbReference type="PROSITE" id="PS50088">
    <property type="entry name" value="ANK_REPEAT"/>
    <property type="match status" value="2"/>
</dbReference>
<keyword evidence="1" id="KW-0677">Repeat</keyword>
<gene>
    <name evidence="4" type="ORF">AMORRO_LOCUS17952</name>
</gene>
<dbReference type="Proteomes" id="UP000789342">
    <property type="component" value="Unassembled WGS sequence"/>
</dbReference>
<dbReference type="OrthoDB" id="539213at2759"/>
<evidence type="ECO:0000313" key="5">
    <source>
        <dbReference type="Proteomes" id="UP000789342"/>
    </source>
</evidence>
<evidence type="ECO:0000313" key="4">
    <source>
        <dbReference type="EMBL" id="CAG8788723.1"/>
    </source>
</evidence>
<reference evidence="4" key="1">
    <citation type="submission" date="2021-06" db="EMBL/GenBank/DDBJ databases">
        <authorList>
            <person name="Kallberg Y."/>
            <person name="Tangrot J."/>
            <person name="Rosling A."/>
        </authorList>
    </citation>
    <scope>NUCLEOTIDE SEQUENCE</scope>
    <source>
        <strain evidence="4">CL551</strain>
    </source>
</reference>
<dbReference type="PANTHER" id="PTHR24198">
    <property type="entry name" value="ANKYRIN REPEAT AND PROTEIN KINASE DOMAIN-CONTAINING PROTEIN"/>
    <property type="match status" value="1"/>
</dbReference>
<dbReference type="PROSITE" id="PS50297">
    <property type="entry name" value="ANK_REP_REGION"/>
    <property type="match status" value="1"/>
</dbReference>
<dbReference type="EMBL" id="CAJVPV010059285">
    <property type="protein sequence ID" value="CAG8788723.1"/>
    <property type="molecule type" value="Genomic_DNA"/>
</dbReference>
<evidence type="ECO:0000256" key="3">
    <source>
        <dbReference type="PROSITE-ProRule" id="PRU00023"/>
    </source>
</evidence>
<feature type="repeat" description="ANK" evidence="3">
    <location>
        <begin position="130"/>
        <end position="154"/>
    </location>
</feature>